<evidence type="ECO:0000313" key="2">
    <source>
        <dbReference type="Proteomes" id="UP000018680"/>
    </source>
</evidence>
<dbReference type="HOGENOM" id="CLU_587782_0_0_12"/>
<dbReference type="Proteomes" id="UP000018680">
    <property type="component" value="Chromosome"/>
</dbReference>
<dbReference type="KEGG" id="slr:L21SP2_3232"/>
<sequence length="465" mass="51039">MILSLGSLYGYETICSISSGFLPETQDRRDGFTSLVPRGYNVIVHKNAVESKNTTFCIHNSISCFSVVLIASLFLMSCSDPLNLFGEYDGVNLIDGYQFGETDAEGNGWTADHGWGSGFTQTSVNNYMNFEPVTGIDTSSIPAPADGDPVHVYRLEIKNQFINGDFESAGELSNVFYVDPDSGVESSASIESGVDNEIGTGQSVRINTVIDDPIDQYYIDLATRVNTWSDADEYSFHFDFYSYIGSYYFQFDDNTDRPDFLYFSALSERTETVLSFPGNASTEKNNLISADSRYSRWYLGKVDGTVQFDSQLDNIRFVRADTDYAVRLQVPYTHEDSGLELVQNAPYVFTLYVRKDSRAPGANNFYSEILNVTASDIYSGGIGGVTVSQDFDISSIGSSWTKIQMPFDGLVQGVPEDDSAKMIEIAITASGLNKTIDEAGNLSVFPLDAGAVLIAAPSLELGTIE</sequence>
<organism evidence="1 2">
    <name type="scientific">Salinispira pacifica</name>
    <dbReference type="NCBI Taxonomy" id="1307761"/>
    <lineage>
        <taxon>Bacteria</taxon>
        <taxon>Pseudomonadati</taxon>
        <taxon>Spirochaetota</taxon>
        <taxon>Spirochaetia</taxon>
        <taxon>Spirochaetales</taxon>
        <taxon>Spirochaetaceae</taxon>
        <taxon>Salinispira</taxon>
    </lineage>
</organism>
<reference evidence="1 2" key="1">
    <citation type="journal article" date="2015" name="Stand. Genomic Sci.">
        <title>Complete genome sequence and description of Salinispira pacifica gen. nov., sp. nov., a novel spirochaete isolated form a hypersaline microbial mat.</title>
        <authorList>
            <person name="Ben Hania W."/>
            <person name="Joseph M."/>
            <person name="Schumann P."/>
            <person name="Bunk B."/>
            <person name="Fiebig A."/>
            <person name="Sproer C."/>
            <person name="Klenk H.P."/>
            <person name="Fardeau M.L."/>
            <person name="Spring S."/>
        </authorList>
    </citation>
    <scope>NUCLEOTIDE SEQUENCE [LARGE SCALE GENOMIC DNA]</scope>
    <source>
        <strain evidence="1 2">L21-RPul-D2</strain>
    </source>
</reference>
<evidence type="ECO:0000313" key="1">
    <source>
        <dbReference type="EMBL" id="AHC16572.1"/>
    </source>
</evidence>
<protein>
    <submittedName>
        <fullName evidence="1">Uncharacterized protein</fullName>
    </submittedName>
</protein>
<accession>V5WL81</accession>
<gene>
    <name evidence="1" type="ORF">L21SP2_3232</name>
</gene>
<keyword evidence="2" id="KW-1185">Reference proteome</keyword>
<name>V5WL81_9SPIO</name>
<proteinExistence type="predicted"/>
<dbReference type="EMBL" id="CP006939">
    <property type="protein sequence ID" value="AHC16572.1"/>
    <property type="molecule type" value="Genomic_DNA"/>
</dbReference>
<dbReference type="AlphaFoldDB" id="V5WL81"/>